<dbReference type="PROSITE" id="PS51257">
    <property type="entry name" value="PROKAR_LIPOPROTEIN"/>
    <property type="match status" value="1"/>
</dbReference>
<organism evidence="1 2">
    <name type="scientific">Jiangella ureilytica</name>
    <dbReference type="NCBI Taxonomy" id="2530374"/>
    <lineage>
        <taxon>Bacteria</taxon>
        <taxon>Bacillati</taxon>
        <taxon>Actinomycetota</taxon>
        <taxon>Actinomycetes</taxon>
        <taxon>Jiangellales</taxon>
        <taxon>Jiangellaceae</taxon>
        <taxon>Jiangella</taxon>
    </lineage>
</organism>
<gene>
    <name evidence="1" type="ORF">E1212_13940</name>
</gene>
<comment type="caution">
    <text evidence="1">The sequence shown here is derived from an EMBL/GenBank/DDBJ whole genome shotgun (WGS) entry which is preliminary data.</text>
</comment>
<proteinExistence type="predicted"/>
<evidence type="ECO:0008006" key="3">
    <source>
        <dbReference type="Google" id="ProtNLM"/>
    </source>
</evidence>
<keyword evidence="2" id="KW-1185">Reference proteome</keyword>
<sequence length="244" mass="25209">MTRTRRATRGPCWPAAVLLTVAACGSEGAEPDVAAPSDPAAVVYDCFGVTTTAAAWDEAPPVDGLDHPGVDAFAAATDRLDEWRALDIGDEQLGAVRPLDPPDLLDGEVRDHERLVVAPVDGVWQVVSAGPCALRAELAGLGPATVLLDPAALPAADDTTLSLLVVEQACASGQPATGRVRVFVDEAADEVRLVAGVREVEGGAHCQGNPPTPVTVELGDPLGERPIVDTARMPPVEVTVAPSR</sequence>
<dbReference type="EMBL" id="SMKL01000027">
    <property type="protein sequence ID" value="TDC50843.1"/>
    <property type="molecule type" value="Genomic_DNA"/>
</dbReference>
<reference evidence="1 2" key="1">
    <citation type="submission" date="2019-02" db="EMBL/GenBank/DDBJ databases">
        <title>Draft genome sequences of novel Actinobacteria.</title>
        <authorList>
            <person name="Sahin N."/>
            <person name="Ay H."/>
            <person name="Saygin H."/>
        </authorList>
    </citation>
    <scope>NUCLEOTIDE SEQUENCE [LARGE SCALE GENOMIC DNA]</scope>
    <source>
        <strain evidence="1 2">KC603</strain>
    </source>
</reference>
<accession>A0A4R4RQV3</accession>
<protein>
    <recommendedName>
        <fullName evidence="3">Lipoprotein</fullName>
    </recommendedName>
</protein>
<dbReference type="OrthoDB" id="5194705at2"/>
<evidence type="ECO:0000313" key="2">
    <source>
        <dbReference type="Proteomes" id="UP000295621"/>
    </source>
</evidence>
<dbReference type="AlphaFoldDB" id="A0A4R4RQV3"/>
<evidence type="ECO:0000313" key="1">
    <source>
        <dbReference type="EMBL" id="TDC50843.1"/>
    </source>
</evidence>
<dbReference type="RefSeq" id="WP_131983404.1">
    <property type="nucleotide sequence ID" value="NZ_SMKL01000027.1"/>
</dbReference>
<dbReference type="Proteomes" id="UP000295621">
    <property type="component" value="Unassembled WGS sequence"/>
</dbReference>
<name>A0A4R4RQV3_9ACTN</name>